<gene>
    <name evidence="12" type="ORF">DEBURN_LOCUS2098</name>
</gene>
<dbReference type="CDD" id="cd00610">
    <property type="entry name" value="OAT_like"/>
    <property type="match status" value="1"/>
</dbReference>
<dbReference type="InterPro" id="IPR015422">
    <property type="entry name" value="PyrdxlP-dep_Trfase_small"/>
</dbReference>
<evidence type="ECO:0000256" key="4">
    <source>
        <dbReference type="ARBA" id="ARBA00022679"/>
    </source>
</evidence>
<dbReference type="SUPFAM" id="SSF53383">
    <property type="entry name" value="PLP-dependent transferases"/>
    <property type="match status" value="1"/>
</dbReference>
<dbReference type="InterPro" id="IPR013083">
    <property type="entry name" value="Znf_RING/FYVE/PHD"/>
</dbReference>
<dbReference type="SUPFAM" id="SSF57850">
    <property type="entry name" value="RING/U-box"/>
    <property type="match status" value="1"/>
</dbReference>
<dbReference type="SMART" id="SM00184">
    <property type="entry name" value="RING"/>
    <property type="match status" value="1"/>
</dbReference>
<dbReference type="Pfam" id="PF00097">
    <property type="entry name" value="zf-C3HC4"/>
    <property type="match status" value="1"/>
</dbReference>
<dbReference type="Gene3D" id="3.90.1150.10">
    <property type="entry name" value="Aspartate Aminotransferase, domain 1"/>
    <property type="match status" value="1"/>
</dbReference>
<dbReference type="InterPro" id="IPR018957">
    <property type="entry name" value="Znf_C3HC4_RING-type"/>
</dbReference>
<comment type="caution">
    <text evidence="12">The sequence shown here is derived from an EMBL/GenBank/DDBJ whole genome shotgun (WGS) entry which is preliminary data.</text>
</comment>
<evidence type="ECO:0000256" key="3">
    <source>
        <dbReference type="ARBA" id="ARBA00022576"/>
    </source>
</evidence>
<dbReference type="Proteomes" id="UP000789706">
    <property type="component" value="Unassembled WGS sequence"/>
</dbReference>
<dbReference type="InterPro" id="IPR015424">
    <property type="entry name" value="PyrdxlP-dep_Trfase"/>
</dbReference>
<keyword evidence="13" id="KW-1185">Reference proteome</keyword>
<keyword evidence="6 9" id="KW-0863">Zinc-finger</keyword>
<dbReference type="PANTHER" id="PTHR11986">
    <property type="entry name" value="AMINOTRANSFERASE CLASS III"/>
    <property type="match status" value="1"/>
</dbReference>
<evidence type="ECO:0000313" key="12">
    <source>
        <dbReference type="EMBL" id="CAG8450427.1"/>
    </source>
</evidence>
<evidence type="ECO:0000259" key="11">
    <source>
        <dbReference type="PROSITE" id="PS50089"/>
    </source>
</evidence>
<dbReference type="Pfam" id="PF00202">
    <property type="entry name" value="Aminotran_3"/>
    <property type="match status" value="1"/>
</dbReference>
<dbReference type="PROSITE" id="PS50089">
    <property type="entry name" value="ZF_RING_2"/>
    <property type="match status" value="1"/>
</dbReference>
<evidence type="ECO:0000256" key="1">
    <source>
        <dbReference type="ARBA" id="ARBA00001933"/>
    </source>
</evidence>
<evidence type="ECO:0000256" key="8">
    <source>
        <dbReference type="ARBA" id="ARBA00022898"/>
    </source>
</evidence>
<feature type="region of interest" description="Disordered" evidence="10">
    <location>
        <begin position="220"/>
        <end position="258"/>
    </location>
</feature>
<dbReference type="InterPro" id="IPR049704">
    <property type="entry name" value="Aminotrans_3_PPA_site"/>
</dbReference>
<sequence>MGLDTLEGENSNESSDSLLALDCEKSGNGISEMKGTLNSDKTNCEEIQQSETNNNNSIIYQGPNANAQTINQQTEILECEHYTREPYSSTQNLIDAPTLRQRQVTSIIPVSPESSKSTNNATCVSSGRSLSLNSVGEGSSRGAKNISNSKNNENNTTNGGSEYECNICFDTASSPVLTLCGHLFCWPCLHQWLEAQSQNPLCPVCKAGCGQDKVIPIYGRGKEAKDPRTNAEIPNRPPGQRPQPQRDPNQPGNQFFPGSSFHTTTFGPHFSISTSTIFPSLFGAQFAFTPPNGPPSPQQAFMSRLLLMFGCRASNLVIDKAKGSWLWTVEGKKYLDFSSGIGVTSTGHCHPKVVKAVQEQSAKLNHAQVNIFFHKPMLDLIGKLKSVMPSSKLDTFFFWNSGAEAVEAAVKLARHSTKKQNIIVFRGSYHGRTIGSMSLTTSKTVYKANYGPLMPGVFVAPFPYCFNCPIHKKLPDKYHINNCCNDPIDQLEILLKQQTSPQETAALLIEPILGEGGYVVPPNYFFKELKKFCEKNGILLITDEVQCGFGRTGKMFATEHFGMVPDIMIMAKGIASGFPLSGIVSRKELMDKQPPGSMGGTYAGNVVSCAAAIATLEVFEEENLLKNVDLRSSQILSLLDKKLKPLLPPQVNLDIRGLGLMIGIEFQGVPYGFVSEVAKESVEKQDLIVLTTSIYETIRLIPALNITEEEVVIGIEKLCKAIEMV</sequence>
<feature type="compositionally biased region" description="Low complexity" evidence="10">
    <location>
        <begin position="242"/>
        <end position="254"/>
    </location>
</feature>
<dbReference type="InterPro" id="IPR015421">
    <property type="entry name" value="PyrdxlP-dep_Trfase_major"/>
</dbReference>
<evidence type="ECO:0000313" key="13">
    <source>
        <dbReference type="Proteomes" id="UP000789706"/>
    </source>
</evidence>
<keyword evidence="3" id="KW-0032">Aminotransferase</keyword>
<evidence type="ECO:0000256" key="2">
    <source>
        <dbReference type="ARBA" id="ARBA00008954"/>
    </source>
</evidence>
<organism evidence="12 13">
    <name type="scientific">Diversispora eburnea</name>
    <dbReference type="NCBI Taxonomy" id="1213867"/>
    <lineage>
        <taxon>Eukaryota</taxon>
        <taxon>Fungi</taxon>
        <taxon>Fungi incertae sedis</taxon>
        <taxon>Mucoromycota</taxon>
        <taxon>Glomeromycotina</taxon>
        <taxon>Glomeromycetes</taxon>
        <taxon>Diversisporales</taxon>
        <taxon>Diversisporaceae</taxon>
        <taxon>Diversispora</taxon>
    </lineage>
</organism>
<evidence type="ECO:0000256" key="7">
    <source>
        <dbReference type="ARBA" id="ARBA00022833"/>
    </source>
</evidence>
<dbReference type="InterPro" id="IPR050103">
    <property type="entry name" value="Class-III_PLP-dep_AT"/>
</dbReference>
<evidence type="ECO:0000256" key="9">
    <source>
        <dbReference type="PROSITE-ProRule" id="PRU00175"/>
    </source>
</evidence>
<dbReference type="InterPro" id="IPR001841">
    <property type="entry name" value="Znf_RING"/>
</dbReference>
<keyword evidence="4" id="KW-0808">Transferase</keyword>
<accession>A0A9N8VGG6</accession>
<evidence type="ECO:0000256" key="10">
    <source>
        <dbReference type="SAM" id="MobiDB-lite"/>
    </source>
</evidence>
<dbReference type="Gene3D" id="3.40.640.10">
    <property type="entry name" value="Type I PLP-dependent aspartate aminotransferase-like (Major domain)"/>
    <property type="match status" value="1"/>
</dbReference>
<proteinExistence type="inferred from homology"/>
<keyword evidence="8" id="KW-0663">Pyridoxal phosphate</keyword>
<dbReference type="GO" id="GO:0042802">
    <property type="term" value="F:identical protein binding"/>
    <property type="evidence" value="ECO:0007669"/>
    <property type="project" value="TreeGrafter"/>
</dbReference>
<name>A0A9N8VGG6_9GLOM</name>
<dbReference type="OrthoDB" id="5419315at2759"/>
<dbReference type="PROSITE" id="PS00600">
    <property type="entry name" value="AA_TRANSFER_CLASS_3"/>
    <property type="match status" value="1"/>
</dbReference>
<dbReference type="GO" id="GO:0008483">
    <property type="term" value="F:transaminase activity"/>
    <property type="evidence" value="ECO:0007669"/>
    <property type="project" value="UniProtKB-KW"/>
</dbReference>
<reference evidence="12" key="1">
    <citation type="submission" date="2021-06" db="EMBL/GenBank/DDBJ databases">
        <authorList>
            <person name="Kallberg Y."/>
            <person name="Tangrot J."/>
            <person name="Rosling A."/>
        </authorList>
    </citation>
    <scope>NUCLEOTIDE SEQUENCE</scope>
    <source>
        <strain evidence="12">AZ414A</strain>
    </source>
</reference>
<dbReference type="EMBL" id="CAJVPK010000108">
    <property type="protein sequence ID" value="CAG8450427.1"/>
    <property type="molecule type" value="Genomic_DNA"/>
</dbReference>
<evidence type="ECO:0000256" key="5">
    <source>
        <dbReference type="ARBA" id="ARBA00022723"/>
    </source>
</evidence>
<feature type="compositionally biased region" description="Basic and acidic residues" evidence="10">
    <location>
        <begin position="220"/>
        <end position="229"/>
    </location>
</feature>
<feature type="compositionally biased region" description="Polar residues" evidence="10">
    <location>
        <begin position="109"/>
        <end position="137"/>
    </location>
</feature>
<comment type="cofactor">
    <cofactor evidence="1">
        <name>pyridoxal 5'-phosphate</name>
        <dbReference type="ChEBI" id="CHEBI:597326"/>
    </cofactor>
</comment>
<dbReference type="PROSITE" id="PS00518">
    <property type="entry name" value="ZF_RING_1"/>
    <property type="match status" value="1"/>
</dbReference>
<evidence type="ECO:0000256" key="6">
    <source>
        <dbReference type="ARBA" id="ARBA00022771"/>
    </source>
</evidence>
<dbReference type="Gene3D" id="3.30.40.10">
    <property type="entry name" value="Zinc/RING finger domain, C3HC4 (zinc finger)"/>
    <property type="match status" value="1"/>
</dbReference>
<keyword evidence="5" id="KW-0479">Metal-binding</keyword>
<keyword evidence="7" id="KW-0862">Zinc</keyword>
<feature type="region of interest" description="Disordered" evidence="10">
    <location>
        <begin position="109"/>
        <end position="156"/>
    </location>
</feature>
<feature type="domain" description="RING-type" evidence="11">
    <location>
        <begin position="165"/>
        <end position="206"/>
    </location>
</feature>
<dbReference type="PANTHER" id="PTHR11986:SF58">
    <property type="entry name" value="LEUCINE_METHIONINE RACEMASE"/>
    <property type="match status" value="1"/>
</dbReference>
<dbReference type="InterPro" id="IPR005814">
    <property type="entry name" value="Aminotrans_3"/>
</dbReference>
<feature type="non-terminal residue" evidence="12">
    <location>
        <position position="725"/>
    </location>
</feature>
<dbReference type="FunFam" id="3.40.640.10:FF:000013">
    <property type="entry name" value="4-aminobutyrate aminotransferase"/>
    <property type="match status" value="1"/>
</dbReference>
<dbReference type="GO" id="GO:0008270">
    <property type="term" value="F:zinc ion binding"/>
    <property type="evidence" value="ECO:0007669"/>
    <property type="project" value="UniProtKB-KW"/>
</dbReference>
<comment type="similarity">
    <text evidence="2">Belongs to the class-III pyridoxal-phosphate-dependent aminotransferase family.</text>
</comment>
<feature type="compositionally biased region" description="Low complexity" evidence="10">
    <location>
        <begin position="144"/>
        <end position="156"/>
    </location>
</feature>
<dbReference type="InterPro" id="IPR017907">
    <property type="entry name" value="Znf_RING_CS"/>
</dbReference>
<dbReference type="AlphaFoldDB" id="A0A9N8VGG6"/>
<dbReference type="GO" id="GO:0030170">
    <property type="term" value="F:pyridoxal phosphate binding"/>
    <property type="evidence" value="ECO:0007669"/>
    <property type="project" value="InterPro"/>
</dbReference>
<protein>
    <submittedName>
        <fullName evidence="12">9279_t:CDS:1</fullName>
    </submittedName>
</protein>